<reference evidence="8 9" key="1">
    <citation type="submission" date="2024-07" db="EMBL/GenBank/DDBJ databases">
        <authorList>
            <person name="Ren Q."/>
        </authorList>
    </citation>
    <scope>NUCLEOTIDE SEQUENCE [LARGE SCALE GENOMIC DNA]</scope>
    <source>
        <strain evidence="8 9">REN37</strain>
    </source>
</reference>
<keyword evidence="7" id="KW-0812">Transmembrane</keyword>
<evidence type="ECO:0000313" key="9">
    <source>
        <dbReference type="Proteomes" id="UP001562065"/>
    </source>
</evidence>
<evidence type="ECO:0000256" key="6">
    <source>
        <dbReference type="ARBA" id="ARBA00023315"/>
    </source>
</evidence>
<organism evidence="8 9">
    <name type="scientific">Isoalcanivorax beigongshangi</name>
    <dbReference type="NCBI Taxonomy" id="3238810"/>
    <lineage>
        <taxon>Bacteria</taxon>
        <taxon>Pseudomonadati</taxon>
        <taxon>Pseudomonadota</taxon>
        <taxon>Gammaproteobacteria</taxon>
        <taxon>Oceanospirillales</taxon>
        <taxon>Alcanivoracaceae</taxon>
        <taxon>Isoalcanivorax</taxon>
    </lineage>
</organism>
<evidence type="ECO:0000313" key="8">
    <source>
        <dbReference type="EMBL" id="MEY1660737.1"/>
    </source>
</evidence>
<keyword evidence="3" id="KW-0997">Cell inner membrane</keyword>
<dbReference type="PANTHER" id="PTHR30606:SF10">
    <property type="entry name" value="PHOSPHATIDYLINOSITOL MANNOSIDE ACYLTRANSFERASE"/>
    <property type="match status" value="1"/>
</dbReference>
<dbReference type="GO" id="GO:0016746">
    <property type="term" value="F:acyltransferase activity"/>
    <property type="evidence" value="ECO:0007669"/>
    <property type="project" value="UniProtKB-KW"/>
</dbReference>
<protein>
    <submittedName>
        <fullName evidence="8">Lysophospholipid acyltransferase family protein</fullName>
    </submittedName>
</protein>
<keyword evidence="2" id="KW-1003">Cell membrane</keyword>
<dbReference type="PANTHER" id="PTHR30606">
    <property type="entry name" value="LIPID A BIOSYNTHESIS LAUROYL ACYLTRANSFERASE"/>
    <property type="match status" value="1"/>
</dbReference>
<evidence type="ECO:0000256" key="7">
    <source>
        <dbReference type="SAM" id="Phobius"/>
    </source>
</evidence>
<evidence type="ECO:0000256" key="3">
    <source>
        <dbReference type="ARBA" id="ARBA00022519"/>
    </source>
</evidence>
<evidence type="ECO:0000256" key="1">
    <source>
        <dbReference type="ARBA" id="ARBA00004533"/>
    </source>
</evidence>
<dbReference type="Proteomes" id="UP001562065">
    <property type="component" value="Unassembled WGS sequence"/>
</dbReference>
<keyword evidence="7" id="KW-1133">Transmembrane helix</keyword>
<keyword evidence="9" id="KW-1185">Reference proteome</keyword>
<sequence length="326" mass="36609">MSQSTPRHGNDAVVLLLRVLARLPLSWVTALGAALAWLISWLPLSMASAYRATLVNIMLCYPELDYRSAARLARRSLLETGRTLGEFSHVWCHPAEVSLARVKQVTGLDALRASYAAGRPVLLLTLHQSSWEIPCLVVGQEGPMTVFYQPGANEALNQLVVNGRQGTGATLVPADARGVKAGIAALNRREAVAILVDHTPHGSNNPSVPFFGHPVRTSNLTYKFIQRYQPDIYFVGCHRRNGADDIAVYLEPAPASMYDADEATTLAEMNRVLAELISRWPEQYYWVYKRLRRRDGEKRRYYRKEVVPFLREARRRNSTLDVSRLP</sequence>
<accession>A0ABV4AD21</accession>
<evidence type="ECO:0000256" key="2">
    <source>
        <dbReference type="ARBA" id="ARBA00022475"/>
    </source>
</evidence>
<keyword evidence="6 8" id="KW-0012">Acyltransferase</keyword>
<comment type="subcellular location">
    <subcellularLocation>
        <location evidence="1">Cell inner membrane</location>
    </subcellularLocation>
</comment>
<name>A0ABV4AD21_9GAMM</name>
<dbReference type="PIRSF" id="PIRSF026649">
    <property type="entry name" value="MsbB"/>
    <property type="match status" value="1"/>
</dbReference>
<proteinExistence type="predicted"/>
<dbReference type="Pfam" id="PF03279">
    <property type="entry name" value="Lip_A_acyltrans"/>
    <property type="match status" value="1"/>
</dbReference>
<keyword evidence="5 7" id="KW-0472">Membrane</keyword>
<evidence type="ECO:0000256" key="5">
    <source>
        <dbReference type="ARBA" id="ARBA00023136"/>
    </source>
</evidence>
<dbReference type="RefSeq" id="WP_369453980.1">
    <property type="nucleotide sequence ID" value="NZ_JBGCUO010000001.1"/>
</dbReference>
<evidence type="ECO:0000256" key="4">
    <source>
        <dbReference type="ARBA" id="ARBA00022679"/>
    </source>
</evidence>
<dbReference type="EMBL" id="JBGCUO010000001">
    <property type="protein sequence ID" value="MEY1660737.1"/>
    <property type="molecule type" value="Genomic_DNA"/>
</dbReference>
<comment type="caution">
    <text evidence="8">The sequence shown here is derived from an EMBL/GenBank/DDBJ whole genome shotgun (WGS) entry which is preliminary data.</text>
</comment>
<feature type="transmembrane region" description="Helical" evidence="7">
    <location>
        <begin position="25"/>
        <end position="44"/>
    </location>
</feature>
<dbReference type="InterPro" id="IPR004960">
    <property type="entry name" value="LipA_acyltrans"/>
</dbReference>
<keyword evidence="4" id="KW-0808">Transferase</keyword>
<gene>
    <name evidence="8" type="ORF">AB5I84_01075</name>
</gene>
<dbReference type="CDD" id="cd07984">
    <property type="entry name" value="LPLAT_LABLAT-like"/>
    <property type="match status" value="1"/>
</dbReference>